<keyword evidence="1" id="KW-0812">Transmembrane</keyword>
<keyword evidence="3" id="KW-1185">Reference proteome</keyword>
<feature type="transmembrane region" description="Helical" evidence="1">
    <location>
        <begin position="6"/>
        <end position="25"/>
    </location>
</feature>
<keyword evidence="1" id="KW-1133">Transmembrane helix</keyword>
<evidence type="ECO:0000313" key="3">
    <source>
        <dbReference type="Proteomes" id="UP000045285"/>
    </source>
</evidence>
<sequence length="50" mass="5380">MTSDTVEIWAGILGLAYLGALGLYFEMLSARKRLHVAASYGFGATSGRTR</sequence>
<protein>
    <submittedName>
        <fullName evidence="2">Uncharacterized protein</fullName>
    </submittedName>
</protein>
<gene>
    <name evidence="2" type="ORF">MPL3356_140239</name>
</gene>
<dbReference type="Proteomes" id="UP000045285">
    <property type="component" value="Unassembled WGS sequence"/>
</dbReference>
<organism evidence="2 3">
    <name type="scientific">Mesorhizobium plurifarium</name>
    <dbReference type="NCBI Taxonomy" id="69974"/>
    <lineage>
        <taxon>Bacteria</taxon>
        <taxon>Pseudomonadati</taxon>
        <taxon>Pseudomonadota</taxon>
        <taxon>Alphaproteobacteria</taxon>
        <taxon>Hyphomicrobiales</taxon>
        <taxon>Phyllobacteriaceae</taxon>
        <taxon>Mesorhizobium</taxon>
    </lineage>
</organism>
<accession>A0A090F2J1</accession>
<evidence type="ECO:0000256" key="1">
    <source>
        <dbReference type="SAM" id="Phobius"/>
    </source>
</evidence>
<evidence type="ECO:0000313" key="2">
    <source>
        <dbReference type="EMBL" id="CDX13517.1"/>
    </source>
</evidence>
<proteinExistence type="predicted"/>
<reference evidence="3" key="1">
    <citation type="submission" date="2014-08" db="EMBL/GenBank/DDBJ databases">
        <authorList>
            <person name="Moulin L."/>
        </authorList>
    </citation>
    <scope>NUCLEOTIDE SEQUENCE [LARGE SCALE GENOMIC DNA]</scope>
</reference>
<dbReference type="AlphaFoldDB" id="A0A090F2J1"/>
<keyword evidence="1" id="KW-0472">Membrane</keyword>
<dbReference type="EMBL" id="CCMZ01000006">
    <property type="protein sequence ID" value="CDX13517.1"/>
    <property type="molecule type" value="Genomic_DNA"/>
</dbReference>
<name>A0A090F2J1_MESPL</name>